<dbReference type="Gene3D" id="2.60.200.20">
    <property type="match status" value="1"/>
</dbReference>
<dbReference type="PANTHER" id="PTHR30492">
    <property type="entry name" value="METHYLGLYOXAL SYNTHASE"/>
    <property type="match status" value="1"/>
</dbReference>
<comment type="caution">
    <text evidence="3">The sequence shown here is derived from an EMBL/GenBank/DDBJ whole genome shotgun (WGS) entry which is preliminary data.</text>
</comment>
<dbReference type="InterPro" id="IPR000253">
    <property type="entry name" value="FHA_dom"/>
</dbReference>
<dbReference type="EMBL" id="JTJC03000003">
    <property type="protein sequence ID" value="NHC35896.1"/>
    <property type="molecule type" value="Genomic_DNA"/>
</dbReference>
<dbReference type="PANTHER" id="PTHR30492:SF0">
    <property type="entry name" value="METHYLGLYOXAL SYNTHASE"/>
    <property type="match status" value="1"/>
</dbReference>
<dbReference type="InterPro" id="IPR011607">
    <property type="entry name" value="MGS-like_dom"/>
</dbReference>
<dbReference type="InterPro" id="IPR036914">
    <property type="entry name" value="MGS-like_dom_sf"/>
</dbReference>
<dbReference type="OrthoDB" id="9801223at2"/>
<proteinExistence type="predicted"/>
<dbReference type="GO" id="GO:0019242">
    <property type="term" value="P:methylglyoxal biosynthetic process"/>
    <property type="evidence" value="ECO:0007669"/>
    <property type="project" value="InterPro"/>
</dbReference>
<reference evidence="3 4" key="1">
    <citation type="journal article" date="2015" name="Genome Announc.">
        <title>Draft Genome Sequence of the Terrestrial Cyanobacterium Scytonema millei VB511283, Isolated from Eastern India.</title>
        <authorList>
            <person name="Sen D."/>
            <person name="Chandrababunaidu M.M."/>
            <person name="Singh D."/>
            <person name="Sanghi N."/>
            <person name="Ghorai A."/>
            <person name="Mishra G.P."/>
            <person name="Madduluri M."/>
            <person name="Adhikary S.P."/>
            <person name="Tripathy S."/>
        </authorList>
    </citation>
    <scope>NUCLEOTIDE SEQUENCE [LARGE SCALE GENOMIC DNA]</scope>
    <source>
        <strain evidence="3 4">VB511283</strain>
    </source>
</reference>
<dbReference type="PROSITE" id="PS50006">
    <property type="entry name" value="FHA_DOMAIN"/>
    <property type="match status" value="1"/>
</dbReference>
<evidence type="ECO:0000259" key="1">
    <source>
        <dbReference type="PROSITE" id="PS50006"/>
    </source>
</evidence>
<dbReference type="AlphaFoldDB" id="A0A9X5I5D5"/>
<accession>A0A9X5I5D5</accession>
<evidence type="ECO:0000313" key="3">
    <source>
        <dbReference type="EMBL" id="NHC35896.1"/>
    </source>
</evidence>
<evidence type="ECO:0000259" key="2">
    <source>
        <dbReference type="PROSITE" id="PS51855"/>
    </source>
</evidence>
<dbReference type="RefSeq" id="WP_052289725.1">
    <property type="nucleotide sequence ID" value="NZ_JTJC03000003.1"/>
</dbReference>
<dbReference type="InterPro" id="IPR004363">
    <property type="entry name" value="Methylgl_synth"/>
</dbReference>
<dbReference type="InterPro" id="IPR008984">
    <property type="entry name" value="SMAD_FHA_dom_sf"/>
</dbReference>
<dbReference type="PROSITE" id="PS51855">
    <property type="entry name" value="MGS"/>
    <property type="match status" value="1"/>
</dbReference>
<dbReference type="SMART" id="SM00240">
    <property type="entry name" value="FHA"/>
    <property type="match status" value="1"/>
</dbReference>
<dbReference type="Gene3D" id="3.40.50.1380">
    <property type="entry name" value="Methylglyoxal synthase-like domain"/>
    <property type="match status" value="1"/>
</dbReference>
<dbReference type="Pfam" id="PF00498">
    <property type="entry name" value="FHA"/>
    <property type="match status" value="1"/>
</dbReference>
<dbReference type="Proteomes" id="UP000031532">
    <property type="component" value="Unassembled WGS sequence"/>
</dbReference>
<keyword evidence="4" id="KW-1185">Reference proteome</keyword>
<dbReference type="SUPFAM" id="SSF52335">
    <property type="entry name" value="Methylglyoxal synthase-like"/>
    <property type="match status" value="1"/>
</dbReference>
<dbReference type="SUPFAM" id="SSF49879">
    <property type="entry name" value="SMAD/FHA domain"/>
    <property type="match status" value="1"/>
</dbReference>
<gene>
    <name evidence="3" type="ORF">QH73_0014745</name>
</gene>
<dbReference type="CDD" id="cd00060">
    <property type="entry name" value="FHA"/>
    <property type="match status" value="1"/>
</dbReference>
<sequence>MQIKIFNSRQLNETQEVNLFLTTNNLQKECSIGRSPSASLVLDSADVSRLHGKIIQEGGNYYFIDIGSRNGSIVNGKLAEINQKYLLKPGDILRIGAFVLILEEVDVIRQDLAETVFSHTHAVAISDRQNLQEQFSIDEIQLDESGSDAGEATVIQLPSIVPEATEIPLSDRPTQIELDKIDPILELDPWQDLESEAKIERVSTPKSLVPKSAMPQSAVVKKDTTTNAASTFGSGKYIALMAHDRQRAELAQFVAQHQEFLSQHLTITTPATSATLQQAGIAVSAETPALPLGGYQAIANLVNSGNVLATIVLQDILELPRSEQETQEALMRSCHLNQVLLATNLATAEAIVHYLRSIHRLTNR</sequence>
<organism evidence="3 4">
    <name type="scientific">Scytonema millei VB511283</name>
    <dbReference type="NCBI Taxonomy" id="1245923"/>
    <lineage>
        <taxon>Bacteria</taxon>
        <taxon>Bacillati</taxon>
        <taxon>Cyanobacteriota</taxon>
        <taxon>Cyanophyceae</taxon>
        <taxon>Nostocales</taxon>
        <taxon>Scytonemataceae</taxon>
        <taxon>Scytonema</taxon>
    </lineage>
</organism>
<dbReference type="GO" id="GO:0005829">
    <property type="term" value="C:cytosol"/>
    <property type="evidence" value="ECO:0007669"/>
    <property type="project" value="TreeGrafter"/>
</dbReference>
<feature type="domain" description="MGS-like" evidence="2">
    <location>
        <begin position="227"/>
        <end position="364"/>
    </location>
</feature>
<name>A0A9X5I5D5_9CYAN</name>
<dbReference type="GO" id="GO:0008929">
    <property type="term" value="F:methylglyoxal synthase activity"/>
    <property type="evidence" value="ECO:0007669"/>
    <property type="project" value="InterPro"/>
</dbReference>
<protein>
    <submittedName>
        <fullName evidence="3">FHA domain-containing protein</fullName>
    </submittedName>
</protein>
<evidence type="ECO:0000313" key="4">
    <source>
        <dbReference type="Proteomes" id="UP000031532"/>
    </source>
</evidence>
<feature type="domain" description="FHA" evidence="1">
    <location>
        <begin position="30"/>
        <end position="79"/>
    </location>
</feature>